<keyword evidence="5" id="KW-0094">Blood coagulation</keyword>
<keyword evidence="4" id="KW-0722">Serine protease inhibitor</keyword>
<name>A0A0P7UEJ1_SCLFO</name>
<evidence type="ECO:0000256" key="1">
    <source>
        <dbReference type="ARBA" id="ARBA00022690"/>
    </source>
</evidence>
<dbReference type="Proteomes" id="UP000034805">
    <property type="component" value="Unassembled WGS sequence"/>
</dbReference>
<dbReference type="STRING" id="113540.ENSSFOP00015016018"/>
<dbReference type="GO" id="GO:0005615">
    <property type="term" value="C:extracellular space"/>
    <property type="evidence" value="ECO:0007669"/>
    <property type="project" value="TreeGrafter"/>
</dbReference>
<dbReference type="PROSITE" id="PS50279">
    <property type="entry name" value="BPTI_KUNITZ_2"/>
    <property type="match status" value="2"/>
</dbReference>
<evidence type="ECO:0000256" key="4">
    <source>
        <dbReference type="ARBA" id="ARBA00022900"/>
    </source>
</evidence>
<dbReference type="InterPro" id="IPR050098">
    <property type="entry name" value="TFPI/VKTCI-like"/>
</dbReference>
<feature type="domain" description="BPTI/Kunitz inhibitor" evidence="8">
    <location>
        <begin position="90"/>
        <end position="140"/>
    </location>
</feature>
<evidence type="ECO:0000256" key="6">
    <source>
        <dbReference type="ARBA" id="ARBA00023157"/>
    </source>
</evidence>
<dbReference type="Pfam" id="PF00014">
    <property type="entry name" value="Kunitz_BPTI"/>
    <property type="match status" value="2"/>
</dbReference>
<dbReference type="InterPro" id="IPR008296">
    <property type="entry name" value="TFPI-like"/>
</dbReference>
<keyword evidence="1" id="KW-0646">Protease inhibitor</keyword>
<dbReference type="SUPFAM" id="SSF57362">
    <property type="entry name" value="BPTI-like"/>
    <property type="match status" value="2"/>
</dbReference>
<gene>
    <name evidence="9" type="ORF">Z043_122737</name>
</gene>
<dbReference type="FunFam" id="4.10.410.10:FF:000004">
    <property type="entry name" value="Tissue factor pathway inhibitor"/>
    <property type="match status" value="2"/>
</dbReference>
<dbReference type="PANTHER" id="PTHR10083">
    <property type="entry name" value="KUNITZ-TYPE PROTEASE INHIBITOR-RELATED"/>
    <property type="match status" value="1"/>
</dbReference>
<evidence type="ECO:0000256" key="2">
    <source>
        <dbReference type="ARBA" id="ARBA00022696"/>
    </source>
</evidence>
<dbReference type="InterPro" id="IPR020901">
    <property type="entry name" value="Prtase_inh_Kunz-CS"/>
</dbReference>
<dbReference type="PROSITE" id="PS00280">
    <property type="entry name" value="BPTI_KUNITZ_1"/>
    <property type="match status" value="2"/>
</dbReference>
<dbReference type="PRINTS" id="PR00759">
    <property type="entry name" value="BASICPTASE"/>
</dbReference>
<dbReference type="Gene3D" id="4.10.410.10">
    <property type="entry name" value="Pancreatic trypsin inhibitor Kunitz domain"/>
    <property type="match status" value="2"/>
</dbReference>
<dbReference type="InterPro" id="IPR002223">
    <property type="entry name" value="Kunitz_BPTI"/>
</dbReference>
<accession>A0A0P7UEJ1</accession>
<dbReference type="GO" id="GO:0007596">
    <property type="term" value="P:blood coagulation"/>
    <property type="evidence" value="ECO:0007669"/>
    <property type="project" value="UniProtKB-KW"/>
</dbReference>
<dbReference type="InterPro" id="IPR036880">
    <property type="entry name" value="Kunitz_BPTI_sf"/>
</dbReference>
<dbReference type="SMART" id="SM00131">
    <property type="entry name" value="KU"/>
    <property type="match status" value="2"/>
</dbReference>
<evidence type="ECO:0000313" key="9">
    <source>
        <dbReference type="EMBL" id="KPP59351.1"/>
    </source>
</evidence>
<proteinExistence type="predicted"/>
<dbReference type="PIRSF" id="PIRSF001620">
    <property type="entry name" value="TFPI"/>
    <property type="match status" value="1"/>
</dbReference>
<feature type="domain" description="BPTI/Kunitz inhibitor" evidence="8">
    <location>
        <begin position="31"/>
        <end position="81"/>
    </location>
</feature>
<dbReference type="GO" id="GO:0004867">
    <property type="term" value="F:serine-type endopeptidase inhibitor activity"/>
    <property type="evidence" value="ECO:0007669"/>
    <property type="project" value="UniProtKB-KW"/>
</dbReference>
<evidence type="ECO:0000256" key="5">
    <source>
        <dbReference type="ARBA" id="ARBA00023084"/>
    </source>
</evidence>
<keyword evidence="3" id="KW-0677">Repeat</keyword>
<dbReference type="PANTHER" id="PTHR10083:SF374">
    <property type="entry name" value="BPTI_KUNITZ INHIBITOR DOMAIN-CONTAINING PROTEIN"/>
    <property type="match status" value="1"/>
</dbReference>
<keyword evidence="7" id="KW-0325">Glycoprotein</keyword>
<organism evidence="9 10">
    <name type="scientific">Scleropages formosus</name>
    <name type="common">Asian bonytongue</name>
    <name type="synonym">Osteoglossum formosum</name>
    <dbReference type="NCBI Taxonomy" id="113540"/>
    <lineage>
        <taxon>Eukaryota</taxon>
        <taxon>Metazoa</taxon>
        <taxon>Chordata</taxon>
        <taxon>Craniata</taxon>
        <taxon>Vertebrata</taxon>
        <taxon>Euteleostomi</taxon>
        <taxon>Actinopterygii</taxon>
        <taxon>Neopterygii</taxon>
        <taxon>Teleostei</taxon>
        <taxon>Osteoglossocephala</taxon>
        <taxon>Osteoglossomorpha</taxon>
        <taxon>Osteoglossiformes</taxon>
        <taxon>Osteoglossidae</taxon>
        <taxon>Scleropages</taxon>
    </lineage>
</organism>
<evidence type="ECO:0000256" key="7">
    <source>
        <dbReference type="ARBA" id="ARBA00023180"/>
    </source>
</evidence>
<protein>
    <submittedName>
        <fullName evidence="9">Tissue factor pathway inhibitor-like</fullName>
    </submittedName>
</protein>
<comment type="caution">
    <text evidence="9">The sequence shown here is derived from an EMBL/GenBank/DDBJ whole genome shotgun (WGS) entry which is preliminary data.</text>
</comment>
<keyword evidence="2" id="KW-0356">Hemostasis</keyword>
<reference evidence="9 10" key="1">
    <citation type="submission" date="2015-08" db="EMBL/GenBank/DDBJ databases">
        <title>The genome of the Asian arowana (Scleropages formosus).</title>
        <authorList>
            <person name="Tan M.H."/>
            <person name="Gan H.M."/>
            <person name="Croft L.J."/>
            <person name="Austin C.M."/>
        </authorList>
    </citation>
    <scope>NUCLEOTIDE SEQUENCE [LARGE SCALE GENOMIC DNA]</scope>
    <source>
        <strain evidence="9">Aro1</strain>
    </source>
</reference>
<dbReference type="EMBL" id="JARO02012274">
    <property type="protein sequence ID" value="KPP59351.1"/>
    <property type="molecule type" value="Genomic_DNA"/>
</dbReference>
<evidence type="ECO:0000256" key="3">
    <source>
        <dbReference type="ARBA" id="ARBA00022737"/>
    </source>
</evidence>
<keyword evidence="6" id="KW-1015">Disulfide bond</keyword>
<evidence type="ECO:0000313" key="10">
    <source>
        <dbReference type="Proteomes" id="UP000034805"/>
    </source>
</evidence>
<evidence type="ECO:0000259" key="8">
    <source>
        <dbReference type="PROSITE" id="PS50279"/>
    </source>
</evidence>
<dbReference type="AlphaFoldDB" id="A0A0P7UEJ1"/>
<sequence>MYSEPCRIEAFGSSLILDGEQPELRVFHHSCALKMDEGPCRSVMDRFYFNADTRQCERFDYGGCEGNANNFETFEECEETCVPEPGKNPCRLEEEAGPCRSLLRRYFFNSRSKKCETFFYGGCLGNANNFKTLEACQVACHSPSESLSNCANGTY</sequence>